<dbReference type="RefSeq" id="WP_135121766.1">
    <property type="nucleotide sequence ID" value="NZ_SPQZ01000010.1"/>
</dbReference>
<keyword evidence="3" id="KW-1185">Reference proteome</keyword>
<name>A0A4Y9QPE7_9MICO</name>
<dbReference type="EMBL" id="SPQZ01000010">
    <property type="protein sequence ID" value="TFV94077.1"/>
    <property type="molecule type" value="Genomic_DNA"/>
</dbReference>
<reference evidence="2 3" key="1">
    <citation type="journal article" date="2018" name="J. Microbiol.">
        <title>Leifsonia flava sp. nov., a novel actinobacterium isolated from the rhizosphere of Aquilegia viridiflora.</title>
        <authorList>
            <person name="Cai Y."/>
            <person name="Tao W.Z."/>
            <person name="Ma Y.J."/>
            <person name="Cheng J."/>
            <person name="Zhang M.Y."/>
            <person name="Zhang Y.X."/>
        </authorList>
    </citation>
    <scope>NUCLEOTIDE SEQUENCE [LARGE SCALE GENOMIC DNA]</scope>
    <source>
        <strain evidence="2 3">SYP-B2174</strain>
    </source>
</reference>
<dbReference type="Proteomes" id="UP000298127">
    <property type="component" value="Unassembled WGS sequence"/>
</dbReference>
<dbReference type="InterPro" id="IPR009671">
    <property type="entry name" value="RraB_dom"/>
</dbReference>
<evidence type="ECO:0000313" key="3">
    <source>
        <dbReference type="Proteomes" id="UP000298127"/>
    </source>
</evidence>
<comment type="caution">
    <text evidence="2">The sequence shown here is derived from an EMBL/GenBank/DDBJ whole genome shotgun (WGS) entry which is preliminary data.</text>
</comment>
<sequence length="131" mass="14710">MTDEYTRRLASQFAVDRTQIDNRRILGDDLSRLREVEHFASFPTDADAQAAVAELERLSFRCSTMSTNSSHVMCAVRLDAVDEESARYFVRAVTAVVDAHSGDYDGWGAPVVTARRPLVHIPDSPEEIHWS</sequence>
<dbReference type="InterPro" id="IPR036701">
    <property type="entry name" value="RraB-like_sf"/>
</dbReference>
<gene>
    <name evidence="2" type="ORF">E4M00_17525</name>
</gene>
<feature type="domain" description="Regulator of ribonuclease activity B" evidence="1">
    <location>
        <begin position="26"/>
        <end position="108"/>
    </location>
</feature>
<proteinExistence type="predicted"/>
<protein>
    <submittedName>
        <fullName evidence="2">Ribonuclease E inhibitor RraB</fullName>
    </submittedName>
</protein>
<evidence type="ECO:0000313" key="2">
    <source>
        <dbReference type="EMBL" id="TFV94077.1"/>
    </source>
</evidence>
<dbReference type="SUPFAM" id="SSF89946">
    <property type="entry name" value="Hypothetical protein VC0424"/>
    <property type="match status" value="1"/>
</dbReference>
<dbReference type="Pfam" id="PF06877">
    <property type="entry name" value="RraB"/>
    <property type="match status" value="1"/>
</dbReference>
<dbReference type="AlphaFoldDB" id="A0A4Y9QPE7"/>
<dbReference type="Gene3D" id="3.30.70.970">
    <property type="entry name" value="RraB-like"/>
    <property type="match status" value="1"/>
</dbReference>
<organism evidence="2 3">
    <name type="scientific">Orlajensenia leifsoniae</name>
    <dbReference type="NCBI Taxonomy" id="2561933"/>
    <lineage>
        <taxon>Bacteria</taxon>
        <taxon>Bacillati</taxon>
        <taxon>Actinomycetota</taxon>
        <taxon>Actinomycetes</taxon>
        <taxon>Micrococcales</taxon>
        <taxon>Microbacteriaceae</taxon>
        <taxon>Orlajensenia</taxon>
    </lineage>
</organism>
<accession>A0A4Y9QPE7</accession>
<evidence type="ECO:0000259" key="1">
    <source>
        <dbReference type="Pfam" id="PF06877"/>
    </source>
</evidence>